<proteinExistence type="inferred from homology"/>
<dbReference type="RefSeq" id="WP_138195437.1">
    <property type="nucleotide sequence ID" value="NZ_VCIW01000011.1"/>
</dbReference>
<dbReference type="Proteomes" id="UP000309676">
    <property type="component" value="Unassembled WGS sequence"/>
</dbReference>
<dbReference type="GO" id="GO:0008199">
    <property type="term" value="F:ferric iron binding"/>
    <property type="evidence" value="ECO:0007669"/>
    <property type="project" value="InterPro"/>
</dbReference>
<accession>A0A5R9GHW3</accession>
<comment type="caution">
    <text evidence="4">The sequence shown here is derived from an EMBL/GenBank/DDBJ whole genome shotgun (WGS) entry which is preliminary data.</text>
</comment>
<reference evidence="4 5" key="1">
    <citation type="submission" date="2019-05" db="EMBL/GenBank/DDBJ databases">
        <authorList>
            <person name="Narsing Rao M.P."/>
            <person name="Li W.J."/>
        </authorList>
    </citation>
    <scope>NUCLEOTIDE SEQUENCE [LARGE SCALE GENOMIC DNA]</scope>
    <source>
        <strain evidence="4 5">SYSU_K30003</strain>
    </source>
</reference>
<evidence type="ECO:0000313" key="4">
    <source>
        <dbReference type="EMBL" id="TLS51085.1"/>
    </source>
</evidence>
<dbReference type="PRINTS" id="PR01346">
    <property type="entry name" value="HELNAPAPROT"/>
</dbReference>
<dbReference type="PROSITE" id="PS00818">
    <property type="entry name" value="DPS_1"/>
    <property type="match status" value="1"/>
</dbReference>
<dbReference type="PROSITE" id="PS00819">
    <property type="entry name" value="DPS_2"/>
    <property type="match status" value="1"/>
</dbReference>
<feature type="domain" description="Ferritin/DPS" evidence="3">
    <location>
        <begin position="24"/>
        <end position="160"/>
    </location>
</feature>
<dbReference type="InterPro" id="IPR008331">
    <property type="entry name" value="Ferritin_DPS_dom"/>
</dbReference>
<protein>
    <submittedName>
        <fullName evidence="4">DNA starvation/stationary phase protection protein</fullName>
    </submittedName>
</protein>
<dbReference type="AlphaFoldDB" id="A0A5R9GHW3"/>
<dbReference type="EMBL" id="VCIW01000011">
    <property type="protein sequence ID" value="TLS51085.1"/>
    <property type="molecule type" value="Genomic_DNA"/>
</dbReference>
<evidence type="ECO:0000256" key="2">
    <source>
        <dbReference type="RuleBase" id="RU003875"/>
    </source>
</evidence>
<dbReference type="InterPro" id="IPR023188">
    <property type="entry name" value="DPS_DNA-bd_CS"/>
</dbReference>
<organism evidence="4 5">
    <name type="scientific">Paenibacillus antri</name>
    <dbReference type="NCBI Taxonomy" id="2582848"/>
    <lineage>
        <taxon>Bacteria</taxon>
        <taxon>Bacillati</taxon>
        <taxon>Bacillota</taxon>
        <taxon>Bacilli</taxon>
        <taxon>Bacillales</taxon>
        <taxon>Paenibacillaceae</taxon>
        <taxon>Paenibacillus</taxon>
    </lineage>
</organism>
<keyword evidence="5" id="KW-1185">Reference proteome</keyword>
<dbReference type="OrthoDB" id="9797023at2"/>
<dbReference type="Pfam" id="PF00210">
    <property type="entry name" value="Ferritin"/>
    <property type="match status" value="1"/>
</dbReference>
<dbReference type="PANTHER" id="PTHR42932">
    <property type="entry name" value="GENERAL STRESS PROTEIN 20U"/>
    <property type="match status" value="1"/>
</dbReference>
<dbReference type="PIRSF" id="PIRSF005900">
    <property type="entry name" value="Dps"/>
    <property type="match status" value="1"/>
</dbReference>
<evidence type="ECO:0000256" key="1">
    <source>
        <dbReference type="ARBA" id="ARBA00009497"/>
    </source>
</evidence>
<dbReference type="GO" id="GO:0016722">
    <property type="term" value="F:oxidoreductase activity, acting on metal ions"/>
    <property type="evidence" value="ECO:0007669"/>
    <property type="project" value="InterPro"/>
</dbReference>
<name>A0A5R9GHW3_9BACL</name>
<dbReference type="CDD" id="cd01043">
    <property type="entry name" value="DPS"/>
    <property type="match status" value="1"/>
</dbReference>
<evidence type="ECO:0000259" key="3">
    <source>
        <dbReference type="Pfam" id="PF00210"/>
    </source>
</evidence>
<dbReference type="InterPro" id="IPR002177">
    <property type="entry name" value="DPS_DNA-bd"/>
</dbReference>
<dbReference type="PANTHER" id="PTHR42932:SF1">
    <property type="entry name" value="GENERAL STRESS PROTEIN 20U"/>
    <property type="match status" value="1"/>
</dbReference>
<dbReference type="SUPFAM" id="SSF47240">
    <property type="entry name" value="Ferritin-like"/>
    <property type="match status" value="1"/>
</dbReference>
<dbReference type="Gene3D" id="1.20.1260.10">
    <property type="match status" value="1"/>
</dbReference>
<evidence type="ECO:0000313" key="5">
    <source>
        <dbReference type="Proteomes" id="UP000309676"/>
    </source>
</evidence>
<gene>
    <name evidence="4" type="ORF">FE782_17000</name>
</gene>
<dbReference type="InterPro" id="IPR012347">
    <property type="entry name" value="Ferritin-like"/>
</dbReference>
<comment type="similarity">
    <text evidence="1 2">Belongs to the Dps family.</text>
</comment>
<dbReference type="InterPro" id="IPR009078">
    <property type="entry name" value="Ferritin-like_SF"/>
</dbReference>
<sequence>MTQNATLDWTPSGQGSGTTQNVVAFLNKQIANWNVLFVKLHNYHWFVKGPVFFTLHLKFEELYNEAALHIDELAERVLSIGGKPPATMREYLVTASIGEAAGGEKPADMVRNIENDFRAIIAELEQGMEIAQQAGDEATSDMLLGIRSSLEKHAWMLRSFNE</sequence>